<organism evidence="1 2">
    <name type="scientific">Smallanthus sonchifolius</name>
    <dbReference type="NCBI Taxonomy" id="185202"/>
    <lineage>
        <taxon>Eukaryota</taxon>
        <taxon>Viridiplantae</taxon>
        <taxon>Streptophyta</taxon>
        <taxon>Embryophyta</taxon>
        <taxon>Tracheophyta</taxon>
        <taxon>Spermatophyta</taxon>
        <taxon>Magnoliopsida</taxon>
        <taxon>eudicotyledons</taxon>
        <taxon>Gunneridae</taxon>
        <taxon>Pentapetalae</taxon>
        <taxon>asterids</taxon>
        <taxon>campanulids</taxon>
        <taxon>Asterales</taxon>
        <taxon>Asteraceae</taxon>
        <taxon>Asteroideae</taxon>
        <taxon>Heliantheae alliance</taxon>
        <taxon>Millerieae</taxon>
        <taxon>Smallanthus</taxon>
    </lineage>
</organism>
<dbReference type="EMBL" id="CM042019">
    <property type="protein sequence ID" value="KAI3823128.1"/>
    <property type="molecule type" value="Genomic_DNA"/>
</dbReference>
<keyword evidence="2" id="KW-1185">Reference proteome</keyword>
<dbReference type="Proteomes" id="UP001056120">
    <property type="component" value="Linkage Group LG02"/>
</dbReference>
<evidence type="ECO:0000313" key="2">
    <source>
        <dbReference type="Proteomes" id="UP001056120"/>
    </source>
</evidence>
<comment type="caution">
    <text evidence="1">The sequence shown here is derived from an EMBL/GenBank/DDBJ whole genome shotgun (WGS) entry which is preliminary data.</text>
</comment>
<proteinExistence type="predicted"/>
<reference evidence="2" key="1">
    <citation type="journal article" date="2022" name="Mol. Ecol. Resour.">
        <title>The genomes of chicory, endive, great burdock and yacon provide insights into Asteraceae palaeo-polyploidization history and plant inulin production.</title>
        <authorList>
            <person name="Fan W."/>
            <person name="Wang S."/>
            <person name="Wang H."/>
            <person name="Wang A."/>
            <person name="Jiang F."/>
            <person name="Liu H."/>
            <person name="Zhao H."/>
            <person name="Xu D."/>
            <person name="Zhang Y."/>
        </authorList>
    </citation>
    <scope>NUCLEOTIDE SEQUENCE [LARGE SCALE GENOMIC DNA]</scope>
    <source>
        <strain evidence="2">cv. Yunnan</strain>
    </source>
</reference>
<protein>
    <submittedName>
        <fullName evidence="1">Uncharacterized protein</fullName>
    </submittedName>
</protein>
<evidence type="ECO:0000313" key="1">
    <source>
        <dbReference type="EMBL" id="KAI3823128.1"/>
    </source>
</evidence>
<gene>
    <name evidence="1" type="ORF">L1987_04558</name>
</gene>
<name>A0ACB9JT78_9ASTR</name>
<sequence>MAEFVHEDVSELILIRLDVKDLIRCKSVCKSWYSLITSPRFINRHSYNKDRFNNELGHRRIILLDDDDDYDNDDDHHLVGSSNGLDFEIHWDYILFVESLVSPHVNVNL</sequence>
<accession>A0ACB9JT78</accession>
<reference evidence="1 2" key="2">
    <citation type="journal article" date="2022" name="Mol. Ecol. Resour.">
        <title>The genomes of chicory, endive, great burdock and yacon provide insights into Asteraceae paleo-polyploidization history and plant inulin production.</title>
        <authorList>
            <person name="Fan W."/>
            <person name="Wang S."/>
            <person name="Wang H."/>
            <person name="Wang A."/>
            <person name="Jiang F."/>
            <person name="Liu H."/>
            <person name="Zhao H."/>
            <person name="Xu D."/>
            <person name="Zhang Y."/>
        </authorList>
    </citation>
    <scope>NUCLEOTIDE SEQUENCE [LARGE SCALE GENOMIC DNA]</scope>
    <source>
        <strain evidence="2">cv. Yunnan</strain>
        <tissue evidence="1">Leaves</tissue>
    </source>
</reference>